<keyword evidence="8" id="KW-1185">Reference proteome</keyword>
<sequence>MAKSLVSFTIIFAMMFLPLLSNAISQCNGPCRTLDDCEGELICTNGICNDDPEVGSHTCTGGGGGGSGGGGGGGSCHSSGTLRCHGKPYPLYSCSPPVTSSTDAKLTNNDFSEGGEGGDPSECDGKYHDNSVPIVALSTGWYNGGSRCGHMIKITAQNGRSVMAKVVDECDSMHGCDSEHADEPPCDNDIVDGSDAVWSALGLDKDIGVVGKDENTFSGAKIEGYNNKLKTGKIKPKLNLLINMGKPLVSLASLSLLTFFCTISLPLYSNAISQCNGPCGTLDDCDGQLICINGKCNDDPDVGTHICKGGEGGGGGNCQPSGTLTCQGNSYPTYKCSPPVTSSTQARLTNNDFSEGGDGGGPSECDGQYHDNSKPIAALSTGWYSGGSRCGKMIRITANNGRSVLAQVVDECDSMRGCDEEHAGQPPCDNNIVDGSDAVWSALGLDKEIGIVDVTWSMS</sequence>
<evidence type="ECO:0000256" key="1">
    <source>
        <dbReference type="ARBA" id="ARBA00004613"/>
    </source>
</evidence>
<dbReference type="PANTHER" id="PTHR33191">
    <property type="entry name" value="RIPENING-RELATED PROTEIN 2-RELATED"/>
    <property type="match status" value="1"/>
</dbReference>
<comment type="similarity">
    <text evidence="2">Belongs to the kiwellin family.</text>
</comment>
<evidence type="ECO:0000256" key="3">
    <source>
        <dbReference type="ARBA" id="ARBA00022525"/>
    </source>
</evidence>
<dbReference type="Gene3D" id="2.40.40.10">
    <property type="entry name" value="RlpA-like domain"/>
    <property type="match status" value="2"/>
</dbReference>
<feature type="region of interest" description="Disordered" evidence="5">
    <location>
        <begin position="347"/>
        <end position="367"/>
    </location>
</feature>
<comment type="subcellular location">
    <subcellularLocation>
        <location evidence="1">Secreted</location>
    </subcellularLocation>
</comment>
<proteinExistence type="inferred from homology"/>
<dbReference type="EMBL" id="BDQV01000218">
    <property type="protein sequence ID" value="GAY59757.1"/>
    <property type="molecule type" value="Genomic_DNA"/>
</dbReference>
<evidence type="ECO:0000313" key="8">
    <source>
        <dbReference type="Proteomes" id="UP000236630"/>
    </source>
</evidence>
<evidence type="ECO:0000256" key="2">
    <source>
        <dbReference type="ARBA" id="ARBA00005592"/>
    </source>
</evidence>
<evidence type="ECO:0000313" key="7">
    <source>
        <dbReference type="EMBL" id="GAY59757.1"/>
    </source>
</evidence>
<feature type="chain" id="PRO_5014191368" evidence="6">
    <location>
        <begin position="24"/>
        <end position="459"/>
    </location>
</feature>
<dbReference type="STRING" id="55188.A0A2H5Q537"/>
<comment type="caution">
    <text evidence="7">The sequence shown here is derived from an EMBL/GenBank/DDBJ whole genome shotgun (WGS) entry which is preliminary data.</text>
</comment>
<dbReference type="CDD" id="cd22270">
    <property type="entry name" value="DPBB_kiwellin-like"/>
    <property type="match status" value="2"/>
</dbReference>
<keyword evidence="3" id="KW-0964">Secreted</keyword>
<reference evidence="7 8" key="1">
    <citation type="journal article" date="2017" name="Front. Genet.">
        <title>Draft sequencing of the heterozygous diploid genome of Satsuma (Citrus unshiu Marc.) using a hybrid assembly approach.</title>
        <authorList>
            <person name="Shimizu T."/>
            <person name="Tanizawa Y."/>
            <person name="Mochizuki T."/>
            <person name="Nagasaki H."/>
            <person name="Yoshioka T."/>
            <person name="Toyoda A."/>
            <person name="Fujiyama A."/>
            <person name="Kaminuma E."/>
            <person name="Nakamura Y."/>
        </authorList>
    </citation>
    <scope>NUCLEOTIDE SEQUENCE [LARGE SCALE GENOMIC DNA]</scope>
    <source>
        <strain evidence="8">cv. Miyagawa wase</strain>
    </source>
</reference>
<dbReference type="InterPro" id="IPR036908">
    <property type="entry name" value="RlpA-like_sf"/>
</dbReference>
<dbReference type="PANTHER" id="PTHR33191:SF9">
    <property type="entry name" value="RIPENING-RELATED PROTEIN 2-RELATED"/>
    <property type="match status" value="1"/>
</dbReference>
<evidence type="ECO:0000256" key="5">
    <source>
        <dbReference type="SAM" id="MobiDB-lite"/>
    </source>
</evidence>
<dbReference type="Pfam" id="PF24300">
    <property type="entry name" value="KWL1"/>
    <property type="match status" value="2"/>
</dbReference>
<feature type="signal peptide" evidence="6">
    <location>
        <begin position="1"/>
        <end position="23"/>
    </location>
</feature>
<feature type="region of interest" description="Disordered" evidence="5">
    <location>
        <begin position="105"/>
        <end position="125"/>
    </location>
</feature>
<dbReference type="InterPro" id="IPR039271">
    <property type="entry name" value="Kiwellin-like"/>
</dbReference>
<dbReference type="AlphaFoldDB" id="A0A2H5Q537"/>
<organism evidence="7 8">
    <name type="scientific">Citrus unshiu</name>
    <name type="common">Satsuma mandarin</name>
    <name type="synonym">Citrus nobilis var. unshiu</name>
    <dbReference type="NCBI Taxonomy" id="55188"/>
    <lineage>
        <taxon>Eukaryota</taxon>
        <taxon>Viridiplantae</taxon>
        <taxon>Streptophyta</taxon>
        <taxon>Embryophyta</taxon>
        <taxon>Tracheophyta</taxon>
        <taxon>Spermatophyta</taxon>
        <taxon>Magnoliopsida</taxon>
        <taxon>eudicotyledons</taxon>
        <taxon>Gunneridae</taxon>
        <taxon>Pentapetalae</taxon>
        <taxon>rosids</taxon>
        <taxon>malvids</taxon>
        <taxon>Sapindales</taxon>
        <taxon>Rutaceae</taxon>
        <taxon>Aurantioideae</taxon>
        <taxon>Citrus</taxon>
    </lineage>
</organism>
<gene>
    <name evidence="7" type="ORF">CUMW_196950</name>
</gene>
<dbReference type="SUPFAM" id="SSF50685">
    <property type="entry name" value="Barwin-like endoglucanases"/>
    <property type="match status" value="2"/>
</dbReference>
<keyword evidence="4 6" id="KW-0732">Signal</keyword>
<dbReference type="Proteomes" id="UP000236630">
    <property type="component" value="Unassembled WGS sequence"/>
</dbReference>
<evidence type="ECO:0000256" key="4">
    <source>
        <dbReference type="ARBA" id="ARBA00022729"/>
    </source>
</evidence>
<accession>A0A2H5Q537</accession>
<dbReference type="SMR" id="A0A2H5Q537"/>
<dbReference type="GO" id="GO:0005576">
    <property type="term" value="C:extracellular region"/>
    <property type="evidence" value="ECO:0007669"/>
    <property type="project" value="UniProtKB-SubCell"/>
</dbReference>
<name>A0A2H5Q537_CITUN</name>
<evidence type="ECO:0000256" key="6">
    <source>
        <dbReference type="SAM" id="SignalP"/>
    </source>
</evidence>
<protein>
    <submittedName>
        <fullName evidence="7">Uncharacterized protein</fullName>
    </submittedName>
</protein>